<dbReference type="GO" id="GO:0005739">
    <property type="term" value="C:mitochondrion"/>
    <property type="evidence" value="ECO:0007669"/>
    <property type="project" value="UniProtKB-SubCell"/>
</dbReference>
<dbReference type="PROSITE" id="PS51675">
    <property type="entry name" value="SAM_MT_TRM10"/>
    <property type="match status" value="1"/>
</dbReference>
<dbReference type="InterPro" id="IPR007356">
    <property type="entry name" value="tRNA_m1G_MeTrfase_euk"/>
</dbReference>
<dbReference type="Proteomes" id="UP000288716">
    <property type="component" value="Unassembled WGS sequence"/>
</dbReference>
<keyword evidence="3" id="KW-0808">Transferase</keyword>
<dbReference type="GO" id="GO:0070131">
    <property type="term" value="P:positive regulation of mitochondrial translation"/>
    <property type="evidence" value="ECO:0007669"/>
    <property type="project" value="TreeGrafter"/>
</dbReference>
<comment type="caution">
    <text evidence="11">The sequence shown here is derived from an EMBL/GenBank/DDBJ whole genome shotgun (WGS) entry which is preliminary data.</text>
</comment>
<dbReference type="VEuPathDB" id="VectorBase:LDEU003013"/>
<feature type="domain" description="SAM-dependent MTase TRM10-type" evidence="10">
    <location>
        <begin position="81"/>
        <end position="272"/>
    </location>
</feature>
<evidence type="ECO:0000313" key="12">
    <source>
        <dbReference type="Proteomes" id="UP000288716"/>
    </source>
</evidence>
<dbReference type="EMBL" id="NCKV01001101">
    <property type="protein sequence ID" value="RWS29028.1"/>
    <property type="molecule type" value="Genomic_DNA"/>
</dbReference>
<evidence type="ECO:0000256" key="9">
    <source>
        <dbReference type="ARBA" id="ARBA00029803"/>
    </source>
</evidence>
<evidence type="ECO:0000259" key="10">
    <source>
        <dbReference type="PROSITE" id="PS51675"/>
    </source>
</evidence>
<dbReference type="InterPro" id="IPR025812">
    <property type="entry name" value="Trm10_C_MTase_dom"/>
</dbReference>
<keyword evidence="5" id="KW-0819">tRNA processing</keyword>
<keyword evidence="12" id="KW-1185">Reference proteome</keyword>
<comment type="subcellular location">
    <subcellularLocation>
        <location evidence="1">Mitochondrion</location>
    </subcellularLocation>
</comment>
<keyword evidence="7" id="KW-0175">Coiled coil</keyword>
<keyword evidence="2" id="KW-0489">Methyltransferase</keyword>
<dbReference type="GO" id="GO:0008168">
    <property type="term" value="F:methyltransferase activity"/>
    <property type="evidence" value="ECO:0007669"/>
    <property type="project" value="UniProtKB-KW"/>
</dbReference>
<keyword evidence="8" id="KW-0496">Mitochondrion</keyword>
<protein>
    <recommendedName>
        <fullName evidence="9">RNA (guanine-9-)-methyltransferase domain-containing protein 1</fullName>
    </recommendedName>
</protein>
<dbReference type="AlphaFoldDB" id="A0A443SNC7"/>
<evidence type="ECO:0000256" key="5">
    <source>
        <dbReference type="ARBA" id="ARBA00022694"/>
    </source>
</evidence>
<dbReference type="STRING" id="299467.A0A443SNC7"/>
<dbReference type="GO" id="GO:0005654">
    <property type="term" value="C:nucleoplasm"/>
    <property type="evidence" value="ECO:0007669"/>
    <property type="project" value="TreeGrafter"/>
</dbReference>
<proteinExistence type="predicted"/>
<dbReference type="GO" id="GO:0032259">
    <property type="term" value="P:methylation"/>
    <property type="evidence" value="ECO:0007669"/>
    <property type="project" value="UniProtKB-KW"/>
</dbReference>
<dbReference type="OrthoDB" id="9976048at2759"/>
<dbReference type="PANTHER" id="PTHR13563">
    <property type="entry name" value="TRNA (GUANINE-9-) METHYLTRANSFERASE"/>
    <property type="match status" value="1"/>
</dbReference>
<evidence type="ECO:0000256" key="4">
    <source>
        <dbReference type="ARBA" id="ARBA00022691"/>
    </source>
</evidence>
<sequence>MITLEPMEREKYFSYLHVTEIKKKRDQRRLSRRKEAIQRRRENFELVNLGVCLNEDVGPQYGLWMNSLFPRVFSDLKKHSTNNNLLTASLFGQKLAFDFSFQKYMNMRELDSLCSQLKIIQRINMKADYPFDLWFTNYEHGSYYDQRLRRLIPDLDKSFINFHSKQLIDLFPKENLVYLSPDADTVLWNYDHDAVYVIGCIVDTTVHVPLTYNKSKGKNIKCVRLPIDECLEWYDGSKDLPLNQVVDILRHVKDTNNWRKAMKHVASRKWNKVKKEEHILQNIEALKKDFLIS</sequence>
<evidence type="ECO:0000313" key="11">
    <source>
        <dbReference type="EMBL" id="RWS29028.1"/>
    </source>
</evidence>
<evidence type="ECO:0000256" key="8">
    <source>
        <dbReference type="ARBA" id="ARBA00023128"/>
    </source>
</evidence>
<evidence type="ECO:0000256" key="6">
    <source>
        <dbReference type="ARBA" id="ARBA00022946"/>
    </source>
</evidence>
<name>A0A443SNC7_9ACAR</name>
<dbReference type="Gene3D" id="3.40.1280.30">
    <property type="match status" value="1"/>
</dbReference>
<accession>A0A443SNC7</accession>
<evidence type="ECO:0000256" key="7">
    <source>
        <dbReference type="ARBA" id="ARBA00023054"/>
    </source>
</evidence>
<reference evidence="11 12" key="1">
    <citation type="journal article" date="2018" name="Gigascience">
        <title>Genomes of trombidid mites reveal novel predicted allergens and laterally-transferred genes associated with secondary metabolism.</title>
        <authorList>
            <person name="Dong X."/>
            <person name="Chaisiri K."/>
            <person name="Xia D."/>
            <person name="Armstrong S.D."/>
            <person name="Fang Y."/>
            <person name="Donnelly M.J."/>
            <person name="Kadowaki T."/>
            <person name="McGarry J.W."/>
            <person name="Darby A.C."/>
            <person name="Makepeace B.L."/>
        </authorList>
    </citation>
    <scope>NUCLEOTIDE SEQUENCE [LARGE SCALE GENOMIC DNA]</scope>
    <source>
        <strain evidence="11">UoL-UT</strain>
    </source>
</reference>
<dbReference type="PANTHER" id="PTHR13563:SF5">
    <property type="entry name" value="TRNA METHYLTRANSFERASE 10 HOMOLOG C"/>
    <property type="match status" value="1"/>
</dbReference>
<dbReference type="CDD" id="cd18102">
    <property type="entry name" value="Trm10_MRRP1"/>
    <property type="match status" value="1"/>
</dbReference>
<dbReference type="GO" id="GO:0000049">
    <property type="term" value="F:tRNA binding"/>
    <property type="evidence" value="ECO:0007669"/>
    <property type="project" value="TreeGrafter"/>
</dbReference>
<keyword evidence="6" id="KW-0809">Transit peptide</keyword>
<evidence type="ECO:0000256" key="3">
    <source>
        <dbReference type="ARBA" id="ARBA00022679"/>
    </source>
</evidence>
<dbReference type="InterPro" id="IPR028564">
    <property type="entry name" value="MT_TRM10-typ"/>
</dbReference>
<dbReference type="InterPro" id="IPR038459">
    <property type="entry name" value="MT_TRM10-typ_sf"/>
</dbReference>
<evidence type="ECO:0000256" key="2">
    <source>
        <dbReference type="ARBA" id="ARBA00022603"/>
    </source>
</evidence>
<gene>
    <name evidence="11" type="ORF">B4U80_02453</name>
</gene>
<organism evidence="11 12">
    <name type="scientific">Leptotrombidium deliense</name>
    <dbReference type="NCBI Taxonomy" id="299467"/>
    <lineage>
        <taxon>Eukaryota</taxon>
        <taxon>Metazoa</taxon>
        <taxon>Ecdysozoa</taxon>
        <taxon>Arthropoda</taxon>
        <taxon>Chelicerata</taxon>
        <taxon>Arachnida</taxon>
        <taxon>Acari</taxon>
        <taxon>Acariformes</taxon>
        <taxon>Trombidiformes</taxon>
        <taxon>Prostigmata</taxon>
        <taxon>Anystina</taxon>
        <taxon>Parasitengona</taxon>
        <taxon>Trombiculoidea</taxon>
        <taxon>Trombiculidae</taxon>
        <taxon>Leptotrombidium</taxon>
    </lineage>
</organism>
<keyword evidence="4" id="KW-0949">S-adenosyl-L-methionine</keyword>
<evidence type="ECO:0000256" key="1">
    <source>
        <dbReference type="ARBA" id="ARBA00004173"/>
    </source>
</evidence>
<dbReference type="GO" id="GO:0097745">
    <property type="term" value="P:mitochondrial tRNA 5'-end processing"/>
    <property type="evidence" value="ECO:0007669"/>
    <property type="project" value="TreeGrafter"/>
</dbReference>